<dbReference type="AlphaFoldDB" id="V8QKT9"/>
<comment type="caution">
    <text evidence="1">The sequence shown here is derived from an EMBL/GenBank/DDBJ whole genome shotgun (WGS) entry which is preliminary data.</text>
</comment>
<keyword evidence="2" id="KW-1185">Reference proteome</keyword>
<name>V8QKT9_9BURK</name>
<accession>V8QKT9</accession>
<dbReference type="Proteomes" id="UP000018733">
    <property type="component" value="Unassembled WGS sequence"/>
</dbReference>
<gene>
    <name evidence="1" type="ORF">W822_22060</name>
</gene>
<evidence type="ECO:0000313" key="1">
    <source>
        <dbReference type="EMBL" id="ETF00551.1"/>
    </source>
</evidence>
<dbReference type="HOGENOM" id="CLU_2581858_0_0_4"/>
<proteinExistence type="predicted"/>
<dbReference type="STRING" id="1424334.W822_22060"/>
<organism evidence="1 2">
    <name type="scientific">Advenella kashmirensis W13003</name>
    <dbReference type="NCBI Taxonomy" id="1424334"/>
    <lineage>
        <taxon>Bacteria</taxon>
        <taxon>Pseudomonadati</taxon>
        <taxon>Pseudomonadota</taxon>
        <taxon>Betaproteobacteria</taxon>
        <taxon>Burkholderiales</taxon>
        <taxon>Alcaligenaceae</taxon>
    </lineage>
</organism>
<protein>
    <submittedName>
        <fullName evidence="1">Uncharacterized protein</fullName>
    </submittedName>
</protein>
<dbReference type="EMBL" id="AYXT01000014">
    <property type="protein sequence ID" value="ETF00551.1"/>
    <property type="molecule type" value="Genomic_DNA"/>
</dbReference>
<evidence type="ECO:0000313" key="2">
    <source>
        <dbReference type="Proteomes" id="UP000018733"/>
    </source>
</evidence>
<sequence length="80" mass="9263">MYWPPLLITFGRQQRQHKPETAMNTLFLQANDLRGCGGLNVQGRLPKNGCICKLLHLRFFLRARLSTTMGWKGPIFLLYD</sequence>
<reference evidence="1 2" key="1">
    <citation type="journal article" date="2014" name="Genome Announc.">
        <title>Draft Genome Sequence of Advenella kashmirensis Strain W13003, a Polycyclic Aromatic Hydrocarbon-Degrading Bacterium.</title>
        <authorList>
            <person name="Wang X."/>
            <person name="Jin D."/>
            <person name="Zhou L."/>
            <person name="Wu L."/>
            <person name="An W."/>
            <person name="Zhao L."/>
        </authorList>
    </citation>
    <scope>NUCLEOTIDE SEQUENCE [LARGE SCALE GENOMIC DNA]</scope>
    <source>
        <strain evidence="1 2">W13003</strain>
    </source>
</reference>